<name>A0A9W7AI72_9STRA</name>
<dbReference type="Proteomes" id="UP001165122">
    <property type="component" value="Unassembled WGS sequence"/>
</dbReference>
<dbReference type="OrthoDB" id="497128at2759"/>
<proteinExistence type="predicted"/>
<protein>
    <submittedName>
        <fullName evidence="1">Uncharacterized protein</fullName>
    </submittedName>
</protein>
<evidence type="ECO:0000313" key="1">
    <source>
        <dbReference type="EMBL" id="GMH73311.1"/>
    </source>
</evidence>
<sequence length="138" mass="15030">MVRFDNDGQTVTTADLITKRHLQTVTASKSHYPTIAPTVDFTVIAREMRCKWSTPESLTACQSVLAAHLSDLKADGRKVNRMVCGSCMDFKIIVLCDAESFGDFEGGGFAGEAAILEELKKIEGVSGVETQTITHTEM</sequence>
<organism evidence="1 2">
    <name type="scientific">Triparma laevis f. longispina</name>
    <dbReference type="NCBI Taxonomy" id="1714387"/>
    <lineage>
        <taxon>Eukaryota</taxon>
        <taxon>Sar</taxon>
        <taxon>Stramenopiles</taxon>
        <taxon>Ochrophyta</taxon>
        <taxon>Bolidophyceae</taxon>
        <taxon>Parmales</taxon>
        <taxon>Triparmaceae</taxon>
        <taxon>Triparma</taxon>
    </lineage>
</organism>
<dbReference type="AlphaFoldDB" id="A0A9W7AI72"/>
<evidence type="ECO:0000313" key="2">
    <source>
        <dbReference type="Proteomes" id="UP001165122"/>
    </source>
</evidence>
<dbReference type="EMBL" id="BRXW01000672">
    <property type="protein sequence ID" value="GMH73311.1"/>
    <property type="molecule type" value="Genomic_DNA"/>
</dbReference>
<reference evidence="2" key="1">
    <citation type="journal article" date="2023" name="Commun. Biol.">
        <title>Genome analysis of Parmales, the sister group of diatoms, reveals the evolutionary specialization of diatoms from phago-mixotrophs to photoautotrophs.</title>
        <authorList>
            <person name="Ban H."/>
            <person name="Sato S."/>
            <person name="Yoshikawa S."/>
            <person name="Yamada K."/>
            <person name="Nakamura Y."/>
            <person name="Ichinomiya M."/>
            <person name="Sato N."/>
            <person name="Blanc-Mathieu R."/>
            <person name="Endo H."/>
            <person name="Kuwata A."/>
            <person name="Ogata H."/>
        </authorList>
    </citation>
    <scope>NUCLEOTIDE SEQUENCE [LARGE SCALE GENOMIC DNA]</scope>
    <source>
        <strain evidence="2">NIES 3700</strain>
    </source>
</reference>
<accession>A0A9W7AI72</accession>
<comment type="caution">
    <text evidence="1">The sequence shown here is derived from an EMBL/GenBank/DDBJ whole genome shotgun (WGS) entry which is preliminary data.</text>
</comment>
<gene>
    <name evidence="1" type="ORF">TrLO_g1005</name>
</gene>
<keyword evidence="2" id="KW-1185">Reference proteome</keyword>